<dbReference type="AlphaFoldDB" id="A0A2P2MXV8"/>
<dbReference type="EMBL" id="GGEC01054561">
    <property type="protein sequence ID" value="MBX35045.1"/>
    <property type="molecule type" value="Transcribed_RNA"/>
</dbReference>
<proteinExistence type="predicted"/>
<name>A0A2P2MXV8_RHIMU</name>
<evidence type="ECO:0000313" key="1">
    <source>
        <dbReference type="EMBL" id="MBX35045.1"/>
    </source>
</evidence>
<reference evidence="1" key="1">
    <citation type="submission" date="2018-02" db="EMBL/GenBank/DDBJ databases">
        <title>Rhizophora mucronata_Transcriptome.</title>
        <authorList>
            <person name="Meera S.P."/>
            <person name="Sreeshan A."/>
            <person name="Augustine A."/>
        </authorList>
    </citation>
    <scope>NUCLEOTIDE SEQUENCE</scope>
    <source>
        <tissue evidence="1">Leaf</tissue>
    </source>
</reference>
<sequence>MQKINHQERGRMEGKESCHMWILLVQSQTSVKRIRMHERGLLIFDSHSYLVLAPQFSQK</sequence>
<protein>
    <submittedName>
        <fullName evidence="1">Uncharacterized protein</fullName>
    </submittedName>
</protein>
<accession>A0A2P2MXV8</accession>
<organism evidence="1">
    <name type="scientific">Rhizophora mucronata</name>
    <name type="common">Asiatic mangrove</name>
    <dbReference type="NCBI Taxonomy" id="61149"/>
    <lineage>
        <taxon>Eukaryota</taxon>
        <taxon>Viridiplantae</taxon>
        <taxon>Streptophyta</taxon>
        <taxon>Embryophyta</taxon>
        <taxon>Tracheophyta</taxon>
        <taxon>Spermatophyta</taxon>
        <taxon>Magnoliopsida</taxon>
        <taxon>eudicotyledons</taxon>
        <taxon>Gunneridae</taxon>
        <taxon>Pentapetalae</taxon>
        <taxon>rosids</taxon>
        <taxon>fabids</taxon>
        <taxon>Malpighiales</taxon>
        <taxon>Rhizophoraceae</taxon>
        <taxon>Rhizophora</taxon>
    </lineage>
</organism>